<name>A0A8X6FJP6_TRICU</name>
<evidence type="ECO:0000313" key="2">
    <source>
        <dbReference type="EMBL" id="GFQ82072.1"/>
    </source>
</evidence>
<comment type="caution">
    <text evidence="2">The sequence shown here is derived from an EMBL/GenBank/DDBJ whole genome shotgun (WGS) entry which is preliminary data.</text>
</comment>
<proteinExistence type="predicted"/>
<dbReference type="Proteomes" id="UP000887116">
    <property type="component" value="Unassembled WGS sequence"/>
</dbReference>
<accession>A0A8X6FJP6</accession>
<sequence>MQKELTTMKEESNRSQSEVARLLQIMSTSEEEKFALNQQINNLQQSLKEKDNQLNTLRRGQQGGGGSQTLPMPIRRSEPDSKDPSKQTPGAGPASFFSSFF</sequence>
<dbReference type="AlphaFoldDB" id="A0A8X6FJP6"/>
<dbReference type="EMBL" id="BMAO01012531">
    <property type="protein sequence ID" value="GFQ82072.1"/>
    <property type="molecule type" value="Genomic_DNA"/>
</dbReference>
<dbReference type="OrthoDB" id="6429828at2759"/>
<evidence type="ECO:0000313" key="3">
    <source>
        <dbReference type="Proteomes" id="UP000887116"/>
    </source>
</evidence>
<organism evidence="2 3">
    <name type="scientific">Trichonephila clavata</name>
    <name type="common">Joro spider</name>
    <name type="synonym">Nephila clavata</name>
    <dbReference type="NCBI Taxonomy" id="2740835"/>
    <lineage>
        <taxon>Eukaryota</taxon>
        <taxon>Metazoa</taxon>
        <taxon>Ecdysozoa</taxon>
        <taxon>Arthropoda</taxon>
        <taxon>Chelicerata</taxon>
        <taxon>Arachnida</taxon>
        <taxon>Araneae</taxon>
        <taxon>Araneomorphae</taxon>
        <taxon>Entelegynae</taxon>
        <taxon>Araneoidea</taxon>
        <taxon>Nephilidae</taxon>
        <taxon>Trichonephila</taxon>
    </lineage>
</organism>
<dbReference type="InterPro" id="IPR019323">
    <property type="entry name" value="ELKS/CAST"/>
</dbReference>
<keyword evidence="3" id="KW-1185">Reference proteome</keyword>
<feature type="region of interest" description="Disordered" evidence="1">
    <location>
        <begin position="57"/>
        <end position="101"/>
    </location>
</feature>
<feature type="compositionally biased region" description="Basic and acidic residues" evidence="1">
    <location>
        <begin position="75"/>
        <end position="85"/>
    </location>
</feature>
<gene>
    <name evidence="2" type="primary">AVEN_167070_1</name>
    <name evidence="2" type="ORF">TNCT_286411</name>
</gene>
<reference evidence="2" key="1">
    <citation type="submission" date="2020-07" db="EMBL/GenBank/DDBJ databases">
        <title>Multicomponent nature underlies the extraordinary mechanical properties of spider dragline silk.</title>
        <authorList>
            <person name="Kono N."/>
            <person name="Nakamura H."/>
            <person name="Mori M."/>
            <person name="Yoshida Y."/>
            <person name="Ohtoshi R."/>
            <person name="Malay A.D."/>
            <person name="Moran D.A.P."/>
            <person name="Tomita M."/>
            <person name="Numata K."/>
            <person name="Arakawa K."/>
        </authorList>
    </citation>
    <scope>NUCLEOTIDE SEQUENCE</scope>
</reference>
<dbReference type="Pfam" id="PF10174">
    <property type="entry name" value="Cast"/>
    <property type="match status" value="1"/>
</dbReference>
<evidence type="ECO:0000256" key="1">
    <source>
        <dbReference type="SAM" id="MobiDB-lite"/>
    </source>
</evidence>
<protein>
    <submittedName>
        <fullName evidence="2">Uncharacterized protein</fullName>
    </submittedName>
</protein>